<dbReference type="GO" id="GO:0006397">
    <property type="term" value="P:mRNA processing"/>
    <property type="evidence" value="ECO:0007669"/>
    <property type="project" value="UniProtKB-KW"/>
</dbReference>
<dbReference type="Gene3D" id="1.10.340.70">
    <property type="match status" value="1"/>
</dbReference>
<keyword evidence="14" id="KW-0695">RNA-directed DNA polymerase</keyword>
<evidence type="ECO:0000256" key="6">
    <source>
        <dbReference type="ARBA" id="ARBA00022722"/>
    </source>
</evidence>
<feature type="region of interest" description="Disordered" evidence="18">
    <location>
        <begin position="143"/>
        <end position="171"/>
    </location>
</feature>
<dbReference type="GO" id="GO:0008270">
    <property type="term" value="F:zinc ion binding"/>
    <property type="evidence" value="ECO:0007669"/>
    <property type="project" value="InterPro"/>
</dbReference>
<keyword evidence="20" id="KW-1185">Reference proteome</keyword>
<evidence type="ECO:0000256" key="1">
    <source>
        <dbReference type="ARBA" id="ARBA00012493"/>
    </source>
</evidence>
<dbReference type="CDD" id="cd00303">
    <property type="entry name" value="retropepsin_like"/>
    <property type="match status" value="1"/>
</dbReference>
<dbReference type="InterPro" id="IPR016197">
    <property type="entry name" value="Chromo-like_dom_sf"/>
</dbReference>
<dbReference type="PANTHER" id="PTHR37984">
    <property type="entry name" value="PROTEIN CBG26694"/>
    <property type="match status" value="1"/>
</dbReference>
<dbReference type="GO" id="GO:0003723">
    <property type="term" value="F:RNA binding"/>
    <property type="evidence" value="ECO:0007669"/>
    <property type="project" value="UniProtKB-KW"/>
</dbReference>
<dbReference type="Gene3D" id="2.40.50.40">
    <property type="match status" value="1"/>
</dbReference>
<keyword evidence="15" id="KW-0239">DNA-directed DNA polymerase</keyword>
<dbReference type="Gene3D" id="3.30.420.10">
    <property type="entry name" value="Ribonuclease H-like superfamily/Ribonuclease H"/>
    <property type="match status" value="1"/>
</dbReference>
<dbReference type="GO" id="GO:0003964">
    <property type="term" value="F:RNA-directed DNA polymerase activity"/>
    <property type="evidence" value="ECO:0007669"/>
    <property type="project" value="UniProtKB-KW"/>
</dbReference>
<dbReference type="InterPro" id="IPR050951">
    <property type="entry name" value="Retrovirus_Pol_polyprotein"/>
</dbReference>
<dbReference type="SUPFAM" id="SSF53098">
    <property type="entry name" value="Ribonuclease H-like"/>
    <property type="match status" value="1"/>
</dbReference>
<dbReference type="Pfam" id="PF24626">
    <property type="entry name" value="SH3_Tf2-1"/>
    <property type="match status" value="1"/>
</dbReference>
<dbReference type="GO" id="GO:0003887">
    <property type="term" value="F:DNA-directed DNA polymerase activity"/>
    <property type="evidence" value="ECO:0007669"/>
    <property type="project" value="UniProtKB-KW"/>
</dbReference>
<evidence type="ECO:0000256" key="15">
    <source>
        <dbReference type="ARBA" id="ARBA00022932"/>
    </source>
</evidence>
<dbReference type="Proteomes" id="UP000836404">
    <property type="component" value="Unassembled WGS sequence"/>
</dbReference>
<dbReference type="EC" id="2.7.7.49" evidence="1"/>
<evidence type="ECO:0000256" key="18">
    <source>
        <dbReference type="SAM" id="MobiDB-lite"/>
    </source>
</evidence>
<dbReference type="InterPro" id="IPR041373">
    <property type="entry name" value="RT_RNaseH"/>
</dbReference>
<keyword evidence="13" id="KW-0229">DNA integration</keyword>
<dbReference type="CDD" id="cd09274">
    <property type="entry name" value="RNase_HI_RT_Ty3"/>
    <property type="match status" value="1"/>
</dbReference>
<dbReference type="Gene3D" id="4.10.60.10">
    <property type="entry name" value="Zinc finger, CCHC-type"/>
    <property type="match status" value="1"/>
</dbReference>
<dbReference type="InterPro" id="IPR036875">
    <property type="entry name" value="Znf_CCHC_sf"/>
</dbReference>
<keyword evidence="8" id="KW-0064">Aspartyl protease</keyword>
<gene>
    <name evidence="19" type="ORF">JKILLFL_G2516</name>
</gene>
<evidence type="ECO:0000313" key="20">
    <source>
        <dbReference type="Proteomes" id="UP000836404"/>
    </source>
</evidence>
<evidence type="ECO:0000256" key="10">
    <source>
        <dbReference type="ARBA" id="ARBA00022801"/>
    </source>
</evidence>
<feature type="region of interest" description="Disordered" evidence="18">
    <location>
        <begin position="1"/>
        <end position="87"/>
    </location>
</feature>
<dbReference type="SUPFAM" id="SSF57756">
    <property type="entry name" value="Retrovirus zinc finger-like domains"/>
    <property type="match status" value="1"/>
</dbReference>
<keyword evidence="10" id="KW-0378">Hydrolase</keyword>
<dbReference type="InterPro" id="IPR000477">
    <property type="entry name" value="RT_dom"/>
</dbReference>
<keyword evidence="6" id="KW-0540">Nuclease</keyword>
<dbReference type="InterPro" id="IPR012337">
    <property type="entry name" value="RNaseH-like_sf"/>
</dbReference>
<feature type="compositionally biased region" description="Low complexity" evidence="18">
    <location>
        <begin position="1284"/>
        <end position="1295"/>
    </location>
</feature>
<dbReference type="GO" id="GO:0015074">
    <property type="term" value="P:DNA integration"/>
    <property type="evidence" value="ECO:0007669"/>
    <property type="project" value="UniProtKB-KW"/>
</dbReference>
<feature type="compositionally biased region" description="Acidic residues" evidence="18">
    <location>
        <begin position="45"/>
        <end position="57"/>
    </location>
</feature>
<dbReference type="InterPro" id="IPR041588">
    <property type="entry name" value="Integrase_H2C2"/>
</dbReference>
<evidence type="ECO:0000256" key="2">
    <source>
        <dbReference type="ARBA" id="ARBA00022664"/>
    </source>
</evidence>
<dbReference type="PANTHER" id="PTHR37984:SF5">
    <property type="entry name" value="PROTEIN NYNRIN-LIKE"/>
    <property type="match status" value="1"/>
</dbReference>
<feature type="compositionally biased region" description="Basic and acidic residues" evidence="18">
    <location>
        <begin position="532"/>
        <end position="547"/>
    </location>
</feature>
<dbReference type="Gene3D" id="2.40.70.10">
    <property type="entry name" value="Acid Proteases"/>
    <property type="match status" value="1"/>
</dbReference>
<dbReference type="Pfam" id="PF00078">
    <property type="entry name" value="RVT_1"/>
    <property type="match status" value="1"/>
</dbReference>
<organism evidence="19 20">
    <name type="scientific">Tilletia laevis</name>
    <dbReference type="NCBI Taxonomy" id="157183"/>
    <lineage>
        <taxon>Eukaryota</taxon>
        <taxon>Fungi</taxon>
        <taxon>Dikarya</taxon>
        <taxon>Basidiomycota</taxon>
        <taxon>Ustilaginomycotina</taxon>
        <taxon>Exobasidiomycetes</taxon>
        <taxon>Tilletiales</taxon>
        <taxon>Tilletiaceae</taxon>
        <taxon>Tilletia</taxon>
    </lineage>
</organism>
<keyword evidence="16" id="KW-0238">DNA-binding</keyword>
<reference evidence="19 20" key="1">
    <citation type="submission" date="2020-10" db="EMBL/GenBank/DDBJ databases">
        <authorList>
            <person name="Sedaghatjoo S."/>
        </authorList>
    </citation>
    <scope>NUCLEOTIDE SEQUENCE [LARGE SCALE GENOMIC DNA]</scope>
    <source>
        <strain evidence="19 20">LLFL</strain>
    </source>
</reference>
<dbReference type="SUPFAM" id="SSF54160">
    <property type="entry name" value="Chromo domain-like"/>
    <property type="match status" value="1"/>
</dbReference>
<evidence type="ECO:0000256" key="9">
    <source>
        <dbReference type="ARBA" id="ARBA00022759"/>
    </source>
</evidence>
<evidence type="ECO:0000256" key="4">
    <source>
        <dbReference type="ARBA" id="ARBA00022679"/>
    </source>
</evidence>
<feature type="region of interest" description="Disordered" evidence="18">
    <location>
        <begin position="417"/>
        <end position="467"/>
    </location>
</feature>
<dbReference type="InterPro" id="IPR056924">
    <property type="entry name" value="SH3_Tf2-1"/>
</dbReference>
<keyword evidence="9" id="KW-0255">Endonuclease</keyword>
<dbReference type="InterPro" id="IPR001878">
    <property type="entry name" value="Znf_CCHC"/>
</dbReference>
<evidence type="ECO:0000256" key="14">
    <source>
        <dbReference type="ARBA" id="ARBA00022918"/>
    </source>
</evidence>
<dbReference type="CDD" id="cd00024">
    <property type="entry name" value="CD_CSD"/>
    <property type="match status" value="1"/>
</dbReference>
<evidence type="ECO:0000256" key="17">
    <source>
        <dbReference type="ARBA" id="ARBA00023172"/>
    </source>
</evidence>
<dbReference type="InterPro" id="IPR021109">
    <property type="entry name" value="Peptidase_aspartic_dom_sf"/>
</dbReference>
<dbReference type="SUPFAM" id="SSF56672">
    <property type="entry name" value="DNA/RNA polymerases"/>
    <property type="match status" value="1"/>
</dbReference>
<dbReference type="Gene3D" id="3.10.10.10">
    <property type="entry name" value="HIV Type 1 Reverse Transcriptase, subunit A, domain 1"/>
    <property type="match status" value="1"/>
</dbReference>
<protein>
    <recommendedName>
        <fullName evidence="1">RNA-directed DNA polymerase</fullName>
        <ecNumber evidence="1">2.7.7.49</ecNumber>
    </recommendedName>
</protein>
<dbReference type="GO" id="GO:0006310">
    <property type="term" value="P:DNA recombination"/>
    <property type="evidence" value="ECO:0007669"/>
    <property type="project" value="UniProtKB-KW"/>
</dbReference>
<evidence type="ECO:0000256" key="8">
    <source>
        <dbReference type="ARBA" id="ARBA00022750"/>
    </source>
</evidence>
<accession>A0A9N8QMN0</accession>
<proteinExistence type="predicted"/>
<evidence type="ECO:0000256" key="16">
    <source>
        <dbReference type="ARBA" id="ARBA00023125"/>
    </source>
</evidence>
<keyword evidence="5" id="KW-0548">Nucleotidyltransferase</keyword>
<keyword evidence="11" id="KW-0460">Magnesium</keyword>
<dbReference type="SMART" id="SM00343">
    <property type="entry name" value="ZnF_C2HC"/>
    <property type="match status" value="1"/>
</dbReference>
<sequence>MAPKKRKDPEDIAPGGSGNPDFGSPAEGQGQPQGNDALDGTPELGDIDQPEDENEQDFEQHSPDHHRQRTVSFDGVQGNPALSNHPSAIGIQDMTLEELELELELKTIRKAILQKKRSSKIPAPQDSAPFDTESVLRERQNERLRRAGLLPPRDTAPRSHRPSAPVPSYRHQSIPSSVIMHGIDRKISDIMSSTHRPGQVAPGDKSELAKAGIKIVAPEKWKGDRSIQVFTDWTQSVAHYFKLHSPLSEILKVDLIRGYLSGDPLDWYWRHVAPHAQQWTATNLMVALRRQYLVDELSRQAADKFESAEQGSKDIHSFQTYLLKLADQMTEYPSPIALNRRLLKGMKNTISSAIVANRGIDAEISGWDEIIQAAMDQERAHRYAGTLNKVAAHRPEERKDIKTTRPVQVSRTPTNIIFNRPRAPVNIQRPNPSFSRPVPSGPPRNSSVSATRPSGPKPTDQCRSCQGFGHWANDCPKRLRTNLIDLEDDGDVQTPSYDDDDEQEPNLIMFDDEEDADNQGQYYDQDPEVDDMMDHPSSDHDSNGRDEEVPLACNCISTATIMSNVRESNISSSKPRFGDPANSPASRPPLVLLITGTVSINGHKAKALFDSGSTADLISASFVDAHKISNFKLKEPSPLQLAITGSRGKINRACIVELTHGSCKQQKRYFDILNIDRYDAILGTSYQKDFGVMLDIATNEIVYKRDPGQKISAAVSAAKNAPENPSTLSAFGIASSKLDKILKKPRSPVIVKVTETFTEESLPVDSSSITPLAFTAELEDHITRRLRETWMETTKDLWGPRPLTLPPFREINHSIPLIKEDYKPFCRPAKCPEQYREAYLEKINTYTSAGWWQRASVPAAMPMMVIPKKDGRIRTVVDARQRNDNTVKDVTPFPDQDVIRRDVARAKYRSKLDQTDFFEQIRVVTEDIWKTAFATPFGTFVSLVAQQGDCNVPSTAQQLVMYLFRKHIGKFVHVYLDDTFIFSDSIEEHEEHLGLIFKILREAKLYLSKDKMDLYSTSMMCLGHVIDDKGLHADEDKLSKIIAWKEMKTVKEVQRFLGLMQYLAQFFPNLSTMTGPISKLTHKGQPFEWGPLQVDCLARLQRAAANAPILKPIDPAHNKDPIFVVTDASTSGVGALYGQGPSWQAMRPAGFHSRKFNSAQMNYRTHEQELLAVLEALMKWEDQLLGREFVIITDHRSLEYLQTQRTLSGRQVRWLEYLSKFTYKIRYVAGETNVVADYLSRFWEDPAVPTQAHDFVNADARLDQDSDDAPHPYTAAILTRVQSSTAATDGDSTTSPSLAKNRPGPINVNGFTDDVGPVVRAAYQSDSFFSKIWAHPEDHSSTFEISDKYVWFKQKDSDSRSICIPGVLFKGRRVTELLIDNAHKSLGHLGSVKTLTELRRYFFWPTMVKDVESFCRSCGTCAVTKRALKAPAGKLHSLRVPDRPWLGIALDFVGPLPQSNGFDFLLVVIDRLSSMVHLIPTVMTVTASQSARLVFDNIVRLHGLPESIVSDQDTRWKSTFWQELHRLLNIRLLFSTAYHPQTDGATESANRTAIQILRSTVQSDQTDWVDRLTTTEFAMNSQANASTGFSPFELLYGFNPTMSRNLGSSAYVSPFKGVKEYHERINLNLMAAHDNIIAARTRQTTQANKHRAETTQFRVNDLVYLSTINLKLPSGRAAKLLPRYIGPYKIVKCFSERDAFTLALPQELIERRIHPTFHSSLLKPHVPNDDKLFPGRDPKAFYDFGIDEEEEWNVDDILAHRWMSAKLQLLVQWSTGDKTWEPIDNCNRLSALTKYLELHGVMTPDLLPQASTTPSLVRS</sequence>
<keyword evidence="17" id="KW-0233">DNA recombination</keyword>
<evidence type="ECO:0000256" key="7">
    <source>
        <dbReference type="ARBA" id="ARBA00022723"/>
    </source>
</evidence>
<dbReference type="Pfam" id="PF08284">
    <property type="entry name" value="RVP_2"/>
    <property type="match status" value="1"/>
</dbReference>
<dbReference type="EMBL" id="CAJHJF010007240">
    <property type="protein sequence ID" value="CAD6962080.1"/>
    <property type="molecule type" value="Genomic_DNA"/>
</dbReference>
<dbReference type="Pfam" id="PF17921">
    <property type="entry name" value="Integrase_H2C2"/>
    <property type="match status" value="1"/>
</dbReference>
<dbReference type="InterPro" id="IPR043502">
    <property type="entry name" value="DNA/RNA_pol_sf"/>
</dbReference>
<keyword evidence="2" id="KW-0507">mRNA processing</keyword>
<dbReference type="CDD" id="cd01647">
    <property type="entry name" value="RT_LTR"/>
    <property type="match status" value="1"/>
</dbReference>
<evidence type="ECO:0000313" key="19">
    <source>
        <dbReference type="EMBL" id="CAD6962080.1"/>
    </source>
</evidence>
<evidence type="ECO:0000256" key="12">
    <source>
        <dbReference type="ARBA" id="ARBA00022884"/>
    </source>
</evidence>
<feature type="compositionally biased region" description="Polar residues" evidence="18">
    <location>
        <begin position="443"/>
        <end position="452"/>
    </location>
</feature>
<feature type="region of interest" description="Disordered" evidence="18">
    <location>
        <begin position="510"/>
        <end position="547"/>
    </location>
</feature>
<feature type="region of interest" description="Disordered" evidence="18">
    <location>
        <begin position="1284"/>
        <end position="1305"/>
    </location>
</feature>
<keyword evidence="7" id="KW-0479">Metal-binding</keyword>
<dbReference type="GO" id="GO:0003677">
    <property type="term" value="F:DNA binding"/>
    <property type="evidence" value="ECO:0007669"/>
    <property type="project" value="UniProtKB-KW"/>
</dbReference>
<dbReference type="PROSITE" id="PS50994">
    <property type="entry name" value="INTEGRASE"/>
    <property type="match status" value="1"/>
</dbReference>
<dbReference type="Pfam" id="PF17917">
    <property type="entry name" value="RT_RNaseH"/>
    <property type="match status" value="1"/>
</dbReference>
<evidence type="ECO:0000256" key="3">
    <source>
        <dbReference type="ARBA" id="ARBA00022670"/>
    </source>
</evidence>
<evidence type="ECO:0000256" key="13">
    <source>
        <dbReference type="ARBA" id="ARBA00022908"/>
    </source>
</evidence>
<dbReference type="GO" id="GO:0005634">
    <property type="term" value="C:nucleus"/>
    <property type="evidence" value="ECO:0007669"/>
    <property type="project" value="UniProtKB-ARBA"/>
</dbReference>
<dbReference type="InterPro" id="IPR001584">
    <property type="entry name" value="Integrase_cat-core"/>
</dbReference>
<dbReference type="GO" id="GO:0004519">
    <property type="term" value="F:endonuclease activity"/>
    <property type="evidence" value="ECO:0007669"/>
    <property type="project" value="UniProtKB-KW"/>
</dbReference>
<keyword evidence="12" id="KW-0694">RNA-binding</keyword>
<dbReference type="InterPro" id="IPR043128">
    <property type="entry name" value="Rev_trsase/Diguanyl_cyclase"/>
</dbReference>
<dbReference type="GO" id="GO:0006508">
    <property type="term" value="P:proteolysis"/>
    <property type="evidence" value="ECO:0007669"/>
    <property type="project" value="UniProtKB-KW"/>
</dbReference>
<evidence type="ECO:0000256" key="5">
    <source>
        <dbReference type="ARBA" id="ARBA00022695"/>
    </source>
</evidence>
<dbReference type="Gene3D" id="3.30.70.270">
    <property type="match status" value="2"/>
</dbReference>
<keyword evidence="3" id="KW-0645">Protease</keyword>
<dbReference type="OrthoDB" id="3158924at2759"/>
<dbReference type="InterPro" id="IPR036397">
    <property type="entry name" value="RNaseH_sf"/>
</dbReference>
<evidence type="ECO:0000256" key="11">
    <source>
        <dbReference type="ARBA" id="ARBA00022842"/>
    </source>
</evidence>
<dbReference type="GO" id="GO:0004190">
    <property type="term" value="F:aspartic-type endopeptidase activity"/>
    <property type="evidence" value="ECO:0007669"/>
    <property type="project" value="UniProtKB-KW"/>
</dbReference>
<name>A0A9N8QMN0_9BASI</name>
<comment type="caution">
    <text evidence="19">The sequence shown here is derived from an EMBL/GenBank/DDBJ whole genome shotgun (WGS) entry which is preliminary data.</text>
</comment>
<keyword evidence="4" id="KW-0808">Transferase</keyword>